<keyword evidence="4" id="KW-1185">Reference proteome</keyword>
<organism evidence="3 4">
    <name type="scientific">Streptomyces sp. 900129855</name>
    <dbReference type="NCBI Taxonomy" id="3155129"/>
    <lineage>
        <taxon>Bacteria</taxon>
        <taxon>Bacillati</taxon>
        <taxon>Actinomycetota</taxon>
        <taxon>Actinomycetes</taxon>
        <taxon>Kitasatosporales</taxon>
        <taxon>Streptomycetaceae</taxon>
        <taxon>Streptomyces</taxon>
    </lineage>
</organism>
<dbReference type="Gene3D" id="3.60.40.10">
    <property type="entry name" value="PPM-type phosphatase domain"/>
    <property type="match status" value="1"/>
</dbReference>
<dbReference type="CDD" id="cd00130">
    <property type="entry name" value="PAS"/>
    <property type="match status" value="2"/>
</dbReference>
<dbReference type="InterPro" id="IPR000014">
    <property type="entry name" value="PAS"/>
</dbReference>
<dbReference type="SMART" id="SM00331">
    <property type="entry name" value="PP2C_SIG"/>
    <property type="match status" value="1"/>
</dbReference>
<evidence type="ECO:0000313" key="3">
    <source>
        <dbReference type="EMBL" id="MEU3786026.1"/>
    </source>
</evidence>
<dbReference type="InterPro" id="IPR001932">
    <property type="entry name" value="PPM-type_phosphatase-like_dom"/>
</dbReference>
<comment type="caution">
    <text evidence="3">The sequence shown here is derived from an EMBL/GenBank/DDBJ whole genome shotgun (WGS) entry which is preliminary data.</text>
</comment>
<dbReference type="SUPFAM" id="SSF55781">
    <property type="entry name" value="GAF domain-like"/>
    <property type="match status" value="1"/>
</dbReference>
<evidence type="ECO:0000259" key="2">
    <source>
        <dbReference type="PROSITE" id="PS50112"/>
    </source>
</evidence>
<gene>
    <name evidence="3" type="ORF">AB0E89_36730</name>
</gene>
<dbReference type="SMART" id="SM00091">
    <property type="entry name" value="PAS"/>
    <property type="match status" value="2"/>
</dbReference>
<evidence type="ECO:0000256" key="1">
    <source>
        <dbReference type="ARBA" id="ARBA00022801"/>
    </source>
</evidence>
<dbReference type="Pfam" id="PF07228">
    <property type="entry name" value="SpoIIE"/>
    <property type="match status" value="1"/>
</dbReference>
<dbReference type="InterPro" id="IPR052016">
    <property type="entry name" value="Bact_Sigma-Reg"/>
</dbReference>
<dbReference type="SUPFAM" id="SSF81606">
    <property type="entry name" value="PP2C-like"/>
    <property type="match status" value="1"/>
</dbReference>
<dbReference type="Gene3D" id="3.30.450.40">
    <property type="match status" value="1"/>
</dbReference>
<dbReference type="PROSITE" id="PS50112">
    <property type="entry name" value="PAS"/>
    <property type="match status" value="1"/>
</dbReference>
<dbReference type="Pfam" id="PF13581">
    <property type="entry name" value="HATPase_c_2"/>
    <property type="match status" value="1"/>
</dbReference>
<dbReference type="Pfam" id="PF08448">
    <property type="entry name" value="PAS_4"/>
    <property type="match status" value="1"/>
</dbReference>
<dbReference type="SUPFAM" id="SSF55785">
    <property type="entry name" value="PYP-like sensor domain (PAS domain)"/>
    <property type="match status" value="2"/>
</dbReference>
<evidence type="ECO:0000313" key="4">
    <source>
        <dbReference type="Proteomes" id="UP001550739"/>
    </source>
</evidence>
<dbReference type="EMBL" id="JBEZVE010000025">
    <property type="protein sequence ID" value="MEU3786026.1"/>
    <property type="molecule type" value="Genomic_DNA"/>
</dbReference>
<reference evidence="3 4" key="1">
    <citation type="submission" date="2024-06" db="EMBL/GenBank/DDBJ databases">
        <title>The Natural Products Discovery Center: Release of the First 8490 Sequenced Strains for Exploring Actinobacteria Biosynthetic Diversity.</title>
        <authorList>
            <person name="Kalkreuter E."/>
            <person name="Kautsar S.A."/>
            <person name="Yang D."/>
            <person name="Bader C.D."/>
            <person name="Teijaro C.N."/>
            <person name="Fluegel L."/>
            <person name="Davis C.M."/>
            <person name="Simpson J.R."/>
            <person name="Lauterbach L."/>
            <person name="Steele A.D."/>
            <person name="Gui C."/>
            <person name="Meng S."/>
            <person name="Li G."/>
            <person name="Viehrig K."/>
            <person name="Ye F."/>
            <person name="Su P."/>
            <person name="Kiefer A.F."/>
            <person name="Nichols A."/>
            <person name="Cepeda A.J."/>
            <person name="Yan W."/>
            <person name="Fan B."/>
            <person name="Jiang Y."/>
            <person name="Adhikari A."/>
            <person name="Zheng C.-J."/>
            <person name="Schuster L."/>
            <person name="Cowan T.M."/>
            <person name="Smanski M.J."/>
            <person name="Chevrette M.G."/>
            <person name="De Carvalho L.P.S."/>
            <person name="Shen B."/>
        </authorList>
    </citation>
    <scope>NUCLEOTIDE SEQUENCE [LARGE SCALE GENOMIC DNA]</scope>
    <source>
        <strain evidence="3 4">NPDC033843</strain>
    </source>
</reference>
<dbReference type="CDD" id="cd16936">
    <property type="entry name" value="HATPase_RsbW-like"/>
    <property type="match status" value="1"/>
</dbReference>
<dbReference type="Pfam" id="PF13185">
    <property type="entry name" value="GAF_2"/>
    <property type="match status" value="1"/>
</dbReference>
<name>A0ABV2ZTX4_9ACTN</name>
<dbReference type="InterPro" id="IPR036457">
    <property type="entry name" value="PPM-type-like_dom_sf"/>
</dbReference>
<sequence>MEQRRTPIAERTGLPGDVVDDGGSAWAVVDRWGTVTGWSEGARKLLGYLPDEIVGTPAARLLDEQLPSEALRRIQAPWRWSGRLRLRHRDGHRVEAGVLTHRRTVTDTSPDWLVICSLAGAATPQDKPLMGWMLEQSPSWGTLVFDRRLRLRRANSYAENALGLTEAEMRGLRFSEFDQHPVAAQLERAVRRALQSDEPQHLETYAKTPGETREHAWSHVAYPVLDDGGAVCGVALATDDITEEYWARKRLQLLNDATARISSSLDVARTAHELAGVAVPEFADFAIVDLLPDSAPGPVPGSERPGAVRLRRVAHQSVFPGTPEAVVPLGEVDVYAADSPTAQCLATGRAVLHKKYDPSNADWSVGHPGREAAIRAFGMHSVMAVPLRARGTYFGIAVFIRHQRQEAFSEGDLLLAEEITGRAAVFIDNARRYTHERDTATALQKTLLPQQLPRQQAVEVASRYLPASALAGVGGDWFDVIPLSSARVALVVGDVVGHGIQAAAAMGRLRTAVRTLADVDLSPDELLTHLDDLVVRLAADAATGGTSPVDQAAETAGGFGATCLYAVYDPVSQTCTLASAGHPMPALVTPEGTVRFLDAPVGPPLGLGGLPFEATKAALPEGSILALYTDGLIESRHLDIDQGLERLRTALAHPAADLDVLCDTVIGTLPPEERTDDIALLVARTHTLDARHVASWDLPADPAVVARARKLVTAQLEAWDLAEASFVTELVISELVTNAIRHAAPPIQLRLIHDRHLICEVSDASNTAPHLRRAHTYDEGGRGLLLVAQLTLGWGTRHSDTGKTIWAEQALDGLEPGI</sequence>
<dbReference type="PANTHER" id="PTHR43156">
    <property type="entry name" value="STAGE II SPORULATION PROTEIN E-RELATED"/>
    <property type="match status" value="1"/>
</dbReference>
<dbReference type="InterPro" id="IPR035965">
    <property type="entry name" value="PAS-like_dom_sf"/>
</dbReference>
<dbReference type="Gene3D" id="3.30.450.20">
    <property type="entry name" value="PAS domain"/>
    <property type="match status" value="2"/>
</dbReference>
<dbReference type="RefSeq" id="WP_361707878.1">
    <property type="nucleotide sequence ID" value="NZ_JBEZVE010000025.1"/>
</dbReference>
<dbReference type="PANTHER" id="PTHR43156:SF2">
    <property type="entry name" value="STAGE II SPORULATION PROTEIN E"/>
    <property type="match status" value="1"/>
</dbReference>
<dbReference type="Pfam" id="PF13426">
    <property type="entry name" value="PAS_9"/>
    <property type="match status" value="1"/>
</dbReference>
<dbReference type="InterPro" id="IPR003594">
    <property type="entry name" value="HATPase_dom"/>
</dbReference>
<dbReference type="InterPro" id="IPR036890">
    <property type="entry name" value="HATPase_C_sf"/>
</dbReference>
<dbReference type="InterPro" id="IPR029016">
    <property type="entry name" value="GAF-like_dom_sf"/>
</dbReference>
<dbReference type="Gene3D" id="3.30.565.10">
    <property type="entry name" value="Histidine kinase-like ATPase, C-terminal domain"/>
    <property type="match status" value="1"/>
</dbReference>
<keyword evidence="1" id="KW-0378">Hydrolase</keyword>
<accession>A0ABV2ZTX4</accession>
<proteinExistence type="predicted"/>
<protein>
    <submittedName>
        <fullName evidence="3">SpoIIE family protein phosphatase</fullName>
    </submittedName>
</protein>
<feature type="domain" description="PAS" evidence="2">
    <location>
        <begin position="28"/>
        <end position="55"/>
    </location>
</feature>
<dbReference type="SUPFAM" id="SSF55874">
    <property type="entry name" value="ATPase domain of HSP90 chaperone/DNA topoisomerase II/histidine kinase"/>
    <property type="match status" value="1"/>
</dbReference>
<dbReference type="InterPro" id="IPR013656">
    <property type="entry name" value="PAS_4"/>
</dbReference>
<dbReference type="Proteomes" id="UP001550739">
    <property type="component" value="Unassembled WGS sequence"/>
</dbReference>
<dbReference type="InterPro" id="IPR003018">
    <property type="entry name" value="GAF"/>
</dbReference>